<dbReference type="PROSITE" id="PS50011">
    <property type="entry name" value="PROTEIN_KINASE_DOM"/>
    <property type="match status" value="1"/>
</dbReference>
<name>A0A8S1YHI4_PAROT</name>
<dbReference type="PROSITE" id="PS00108">
    <property type="entry name" value="PROTEIN_KINASE_ST"/>
    <property type="match status" value="1"/>
</dbReference>
<dbReference type="PANTHER" id="PTHR44167:SF18">
    <property type="entry name" value="PROTEIN KINASE DOMAIN-CONTAINING PROTEIN"/>
    <property type="match status" value="1"/>
</dbReference>
<reference evidence="2" key="1">
    <citation type="submission" date="2021-01" db="EMBL/GenBank/DDBJ databases">
        <authorList>
            <consortium name="Genoscope - CEA"/>
            <person name="William W."/>
        </authorList>
    </citation>
    <scope>NUCLEOTIDE SEQUENCE</scope>
</reference>
<comment type="caution">
    <text evidence="2">The sequence shown here is derived from an EMBL/GenBank/DDBJ whole genome shotgun (WGS) entry which is preliminary data.</text>
</comment>
<dbReference type="Pfam" id="PF00069">
    <property type="entry name" value="Pkinase"/>
    <property type="match status" value="1"/>
</dbReference>
<dbReference type="GO" id="GO:0005634">
    <property type="term" value="C:nucleus"/>
    <property type="evidence" value="ECO:0007669"/>
    <property type="project" value="TreeGrafter"/>
</dbReference>
<dbReference type="EMBL" id="CAJJDP010000161">
    <property type="protein sequence ID" value="CAD8212813.1"/>
    <property type="molecule type" value="Genomic_DNA"/>
</dbReference>
<protein>
    <recommendedName>
        <fullName evidence="1">Protein kinase domain-containing protein</fullName>
    </recommendedName>
</protein>
<gene>
    <name evidence="2" type="ORF">POCTA_138.1.T1590065</name>
</gene>
<feature type="domain" description="Protein kinase" evidence="1">
    <location>
        <begin position="113"/>
        <end position="351"/>
    </location>
</feature>
<evidence type="ECO:0000313" key="2">
    <source>
        <dbReference type="EMBL" id="CAD8212813.1"/>
    </source>
</evidence>
<dbReference type="Proteomes" id="UP000683925">
    <property type="component" value="Unassembled WGS sequence"/>
</dbReference>
<dbReference type="GO" id="GO:0005737">
    <property type="term" value="C:cytoplasm"/>
    <property type="evidence" value="ECO:0007669"/>
    <property type="project" value="TreeGrafter"/>
</dbReference>
<dbReference type="InterPro" id="IPR008271">
    <property type="entry name" value="Ser/Thr_kinase_AS"/>
</dbReference>
<dbReference type="SMART" id="SM00220">
    <property type="entry name" value="S_TKc"/>
    <property type="match status" value="1"/>
</dbReference>
<dbReference type="GO" id="GO:0005524">
    <property type="term" value="F:ATP binding"/>
    <property type="evidence" value="ECO:0007669"/>
    <property type="project" value="InterPro"/>
</dbReference>
<keyword evidence="3" id="KW-1185">Reference proteome</keyword>
<dbReference type="AlphaFoldDB" id="A0A8S1YHI4"/>
<organism evidence="2 3">
    <name type="scientific">Paramecium octaurelia</name>
    <dbReference type="NCBI Taxonomy" id="43137"/>
    <lineage>
        <taxon>Eukaryota</taxon>
        <taxon>Sar</taxon>
        <taxon>Alveolata</taxon>
        <taxon>Ciliophora</taxon>
        <taxon>Intramacronucleata</taxon>
        <taxon>Oligohymenophorea</taxon>
        <taxon>Peniculida</taxon>
        <taxon>Parameciidae</taxon>
        <taxon>Paramecium</taxon>
    </lineage>
</organism>
<accession>A0A8S1YHI4</accession>
<dbReference type="GO" id="GO:0004674">
    <property type="term" value="F:protein serine/threonine kinase activity"/>
    <property type="evidence" value="ECO:0007669"/>
    <property type="project" value="TreeGrafter"/>
</dbReference>
<proteinExistence type="predicted"/>
<dbReference type="OrthoDB" id="296674at2759"/>
<dbReference type="GO" id="GO:0044773">
    <property type="term" value="P:mitotic DNA damage checkpoint signaling"/>
    <property type="evidence" value="ECO:0007669"/>
    <property type="project" value="TreeGrafter"/>
</dbReference>
<dbReference type="OMA" id="IGFANWE"/>
<sequence>MKNCSQSYIFSTKLSQIIRNGCTVTITVYQERITLTGMRKTSKSEKIDKEFNFQTTQYVIHWDYSHHSRDIESFSLCKQNAKKYTFSASNDQLSQLKSILKGLIGFANWESDYKYVKHIRDNTKSQVILGKQENQFQVLKRIDYPISSDELLALKLLREHPHPNVLGFNSYYIDNMHCYIAMDYLSYGTLLDLQKRYNFKLPMGIIQDVMLQTLEGLNHLHQLKITHRDIKYDNIMIASFNPLQIKIIDLGLSTINTTSNTRAGTVGYMAPEVFTSPRITEKIDIFSAGAVFHKLLVGRPIYEDYWQNQAADIRISSHIQNKNAQDLLHQMLSLDPKLRYNAQDCLGHPFFTDESDQLSQKAQLYFYLSPKQAKLQVHTPATDFISNQNVNPFRLN</sequence>
<dbReference type="PANTHER" id="PTHR44167">
    <property type="entry name" value="OVARIAN-SPECIFIC SERINE/THREONINE-PROTEIN KINASE LOK-RELATED"/>
    <property type="match status" value="1"/>
</dbReference>
<evidence type="ECO:0000313" key="3">
    <source>
        <dbReference type="Proteomes" id="UP000683925"/>
    </source>
</evidence>
<dbReference type="CDD" id="cd00180">
    <property type="entry name" value="PKc"/>
    <property type="match status" value="1"/>
</dbReference>
<evidence type="ECO:0000259" key="1">
    <source>
        <dbReference type="PROSITE" id="PS50011"/>
    </source>
</evidence>
<dbReference type="InterPro" id="IPR000719">
    <property type="entry name" value="Prot_kinase_dom"/>
</dbReference>